<accession>A0ABN9Q1G4</accession>
<evidence type="ECO:0000313" key="1">
    <source>
        <dbReference type="EMBL" id="CAK0798353.1"/>
    </source>
</evidence>
<dbReference type="EMBL" id="CAUYUJ010001925">
    <property type="protein sequence ID" value="CAK0798353.1"/>
    <property type="molecule type" value="Genomic_DNA"/>
</dbReference>
<name>A0ABN9Q1G4_9DINO</name>
<organism evidence="1 2">
    <name type="scientific">Prorocentrum cordatum</name>
    <dbReference type="NCBI Taxonomy" id="2364126"/>
    <lineage>
        <taxon>Eukaryota</taxon>
        <taxon>Sar</taxon>
        <taxon>Alveolata</taxon>
        <taxon>Dinophyceae</taxon>
        <taxon>Prorocentrales</taxon>
        <taxon>Prorocentraceae</taxon>
        <taxon>Prorocentrum</taxon>
    </lineage>
</organism>
<dbReference type="Proteomes" id="UP001189429">
    <property type="component" value="Unassembled WGS sequence"/>
</dbReference>
<evidence type="ECO:0000313" key="2">
    <source>
        <dbReference type="Proteomes" id="UP001189429"/>
    </source>
</evidence>
<proteinExistence type="predicted"/>
<protein>
    <submittedName>
        <fullName evidence="1">Uncharacterized protein</fullName>
    </submittedName>
</protein>
<gene>
    <name evidence="1" type="ORF">PCOR1329_LOCUS7125</name>
</gene>
<reference evidence="1" key="1">
    <citation type="submission" date="2023-10" db="EMBL/GenBank/DDBJ databases">
        <authorList>
            <person name="Chen Y."/>
            <person name="Shah S."/>
            <person name="Dougan E. K."/>
            <person name="Thang M."/>
            <person name="Chan C."/>
        </authorList>
    </citation>
    <scope>NUCLEOTIDE SEQUENCE [LARGE SCALE GENOMIC DNA]</scope>
</reference>
<keyword evidence="2" id="KW-1185">Reference proteome</keyword>
<comment type="caution">
    <text evidence="1">The sequence shown here is derived from an EMBL/GenBank/DDBJ whole genome shotgun (WGS) entry which is preliminary data.</text>
</comment>
<sequence length="121" mass="14043">MNSGLRKLQYCVSQEIDSKKLQKFKKLKVKQDDPLKQKERQKLIRAEEERLRRPGWQEEAMTRPRPRRASLAWARSSSRLGMEEQGVMVIMRWLPGLTFQASPARVGTPRCRGLVRPAGVL</sequence>